<dbReference type="OrthoDB" id="6141723at2759"/>
<protein>
    <submittedName>
        <fullName evidence="2">Uncharacterized protein</fullName>
    </submittedName>
</protein>
<gene>
    <name evidence="2" type="ORF">PHYBLDRAFT_148493</name>
</gene>
<dbReference type="STRING" id="763407.A0A167LJ29"/>
<dbReference type="RefSeq" id="XP_018288616.1">
    <property type="nucleotide sequence ID" value="XM_018432101.1"/>
</dbReference>
<organism evidence="2 3">
    <name type="scientific">Phycomyces blakesleeanus (strain ATCC 8743b / DSM 1359 / FGSC 10004 / NBRC 33097 / NRRL 1555)</name>
    <dbReference type="NCBI Taxonomy" id="763407"/>
    <lineage>
        <taxon>Eukaryota</taxon>
        <taxon>Fungi</taxon>
        <taxon>Fungi incertae sedis</taxon>
        <taxon>Mucoromycota</taxon>
        <taxon>Mucoromycotina</taxon>
        <taxon>Mucoromycetes</taxon>
        <taxon>Mucorales</taxon>
        <taxon>Phycomycetaceae</taxon>
        <taxon>Phycomyces</taxon>
    </lineage>
</organism>
<evidence type="ECO:0000256" key="1">
    <source>
        <dbReference type="SAM" id="MobiDB-lite"/>
    </source>
</evidence>
<dbReference type="VEuPathDB" id="FungiDB:PHYBLDRAFT_148493"/>
<sequence length="487" mass="55665">MPRHTVTPEERAERRRRYMREYQRNRWQSLQVETSETETQQRNSMSQAEYMREYQRNCLQTAEMEVIATVEAENINTSQVVETVEAENISNSHAEYMWEYRRRCQLTAEIEVVKAEVVRAQVIQAEVVGTEIVGTEVVETEAAETEEENHNSRAEYMREYREGPTCVCGYCGGLFFQKDISSVKRTTLTGNWGCSEDIVEKTFWAIDNHKIPSTFVGEDIIDNISLCSTCTTSLKKKTLPTLALSNGLHFPDHVSIWTHRGLTGQYRSKGGIINVPVNIDTMVSLLPRNLDDSNTIHLSLACRMRYIKDYIKRNISPAKVANNDTENVEEVDRVEDFEGNEESSTEHESINSSEQEMAIVLDHEALRLSPGDGRIPLSILTDKDSDFLAFPQIFCGQQLSTDTLTYSFLTKSIARRFNFLQKKTKLSNNVPYAASDFLNNDSIDGLLSKDQAYKTFSGIRSTAEYWKNKKKNLLAMQKQVGLSYYAF</sequence>
<dbReference type="InParanoid" id="A0A167LJ29"/>
<dbReference type="GeneID" id="28993007"/>
<reference evidence="3" key="1">
    <citation type="submission" date="2015-06" db="EMBL/GenBank/DDBJ databases">
        <title>Expansion of signal transduction pathways in fungi by whole-genome duplication.</title>
        <authorList>
            <consortium name="DOE Joint Genome Institute"/>
            <person name="Corrochano L.M."/>
            <person name="Kuo A."/>
            <person name="Marcet-Houben M."/>
            <person name="Polaino S."/>
            <person name="Salamov A."/>
            <person name="Villalobos J.M."/>
            <person name="Alvarez M.I."/>
            <person name="Avalos J."/>
            <person name="Benito E.P."/>
            <person name="Benoit I."/>
            <person name="Burger G."/>
            <person name="Camino L.P."/>
            <person name="Canovas D."/>
            <person name="Cerda-Olmedo E."/>
            <person name="Cheng J.-F."/>
            <person name="Dominguez A."/>
            <person name="Elias M."/>
            <person name="Eslava A.P."/>
            <person name="Glaser F."/>
            <person name="Grimwood J."/>
            <person name="Gutierrez G."/>
            <person name="Heitman J."/>
            <person name="Henrissat B."/>
            <person name="Iturriaga E.A."/>
            <person name="Lang B.F."/>
            <person name="Lavin J.L."/>
            <person name="Lee S."/>
            <person name="Li W."/>
            <person name="Lindquist E."/>
            <person name="Lopez-Garcia S."/>
            <person name="Luque E.M."/>
            <person name="Marcos A.T."/>
            <person name="Martin J."/>
            <person name="McCluskey K."/>
            <person name="Medina H.R."/>
            <person name="Miralles-Duran A."/>
            <person name="Miyazaki A."/>
            <person name="Munoz-Torres E."/>
            <person name="Oguiza J.A."/>
            <person name="Ohm R."/>
            <person name="Olmedo M."/>
            <person name="Orejas M."/>
            <person name="Ortiz-Castellanos L."/>
            <person name="Pisabarro A.G."/>
            <person name="Rodriguez-Romero J."/>
            <person name="Ruiz-Herrera J."/>
            <person name="Ruiz-Vazquez R."/>
            <person name="Sanz C."/>
            <person name="Schackwitz W."/>
            <person name="Schmutz J."/>
            <person name="Shahriari M."/>
            <person name="Shelest E."/>
            <person name="Silva-Franco F."/>
            <person name="Soanes D."/>
            <person name="Syed K."/>
            <person name="Tagua V.G."/>
            <person name="Talbot N.J."/>
            <person name="Thon M."/>
            <person name="De vries R.P."/>
            <person name="Wiebenga A."/>
            <person name="Yadav J.S."/>
            <person name="Braun E.L."/>
            <person name="Baker S."/>
            <person name="Garre V."/>
            <person name="Horwitz B."/>
            <person name="Torres-Martinez S."/>
            <person name="Idnurm A."/>
            <person name="Herrera-Estrella A."/>
            <person name="Gabaldon T."/>
            <person name="Grigoriev I.V."/>
        </authorList>
    </citation>
    <scope>NUCLEOTIDE SEQUENCE [LARGE SCALE GENOMIC DNA]</scope>
    <source>
        <strain evidence="3">NRRL 1555(-)</strain>
    </source>
</reference>
<accession>A0A167LJ29</accession>
<feature type="region of interest" description="Disordered" evidence="1">
    <location>
        <begin position="323"/>
        <end position="353"/>
    </location>
</feature>
<keyword evidence="3" id="KW-1185">Reference proteome</keyword>
<dbReference type="EMBL" id="KV440988">
    <property type="protein sequence ID" value="OAD70576.1"/>
    <property type="molecule type" value="Genomic_DNA"/>
</dbReference>
<evidence type="ECO:0000313" key="3">
    <source>
        <dbReference type="Proteomes" id="UP000077315"/>
    </source>
</evidence>
<name>A0A167LJ29_PHYB8</name>
<dbReference type="AlphaFoldDB" id="A0A167LJ29"/>
<proteinExistence type="predicted"/>
<evidence type="ECO:0000313" key="2">
    <source>
        <dbReference type="EMBL" id="OAD70576.1"/>
    </source>
</evidence>
<dbReference type="Proteomes" id="UP000077315">
    <property type="component" value="Unassembled WGS sequence"/>
</dbReference>